<gene>
    <name evidence="1" type="ORF">LIPSTDRAFT_201350</name>
</gene>
<keyword evidence="2" id="KW-1185">Reference proteome</keyword>
<sequence length="73" mass="8523">MSKIVRTWKIFRLEKNLCVFIRSRRIYGGYSQIWRISPFDTAIVGIDNSSGFHVAPRFVSIYCERIDLLTSHG</sequence>
<dbReference type="EMBL" id="KV454305">
    <property type="protein sequence ID" value="ODQ69133.1"/>
    <property type="molecule type" value="Genomic_DNA"/>
</dbReference>
<evidence type="ECO:0000313" key="1">
    <source>
        <dbReference type="EMBL" id="ODQ69133.1"/>
    </source>
</evidence>
<accession>A0A1E3PUQ3</accession>
<protein>
    <submittedName>
        <fullName evidence="1">Uncharacterized protein</fullName>
    </submittedName>
</protein>
<dbReference type="Proteomes" id="UP000094385">
    <property type="component" value="Unassembled WGS sequence"/>
</dbReference>
<dbReference type="AlphaFoldDB" id="A0A1E3PUQ3"/>
<evidence type="ECO:0000313" key="2">
    <source>
        <dbReference type="Proteomes" id="UP000094385"/>
    </source>
</evidence>
<name>A0A1E3PUQ3_LIPST</name>
<organism evidence="1 2">
    <name type="scientific">Lipomyces starkeyi NRRL Y-11557</name>
    <dbReference type="NCBI Taxonomy" id="675824"/>
    <lineage>
        <taxon>Eukaryota</taxon>
        <taxon>Fungi</taxon>
        <taxon>Dikarya</taxon>
        <taxon>Ascomycota</taxon>
        <taxon>Saccharomycotina</taxon>
        <taxon>Lipomycetes</taxon>
        <taxon>Lipomycetales</taxon>
        <taxon>Lipomycetaceae</taxon>
        <taxon>Lipomyces</taxon>
    </lineage>
</organism>
<proteinExistence type="predicted"/>
<reference evidence="1 2" key="1">
    <citation type="journal article" date="2016" name="Proc. Natl. Acad. Sci. U.S.A.">
        <title>Comparative genomics of biotechnologically important yeasts.</title>
        <authorList>
            <person name="Riley R."/>
            <person name="Haridas S."/>
            <person name="Wolfe K.H."/>
            <person name="Lopes M.R."/>
            <person name="Hittinger C.T."/>
            <person name="Goeker M."/>
            <person name="Salamov A.A."/>
            <person name="Wisecaver J.H."/>
            <person name="Long T.M."/>
            <person name="Calvey C.H."/>
            <person name="Aerts A.L."/>
            <person name="Barry K.W."/>
            <person name="Choi C."/>
            <person name="Clum A."/>
            <person name="Coughlan A.Y."/>
            <person name="Deshpande S."/>
            <person name="Douglass A.P."/>
            <person name="Hanson S.J."/>
            <person name="Klenk H.-P."/>
            <person name="LaButti K.M."/>
            <person name="Lapidus A."/>
            <person name="Lindquist E.A."/>
            <person name="Lipzen A.M."/>
            <person name="Meier-Kolthoff J.P."/>
            <person name="Ohm R.A."/>
            <person name="Otillar R.P."/>
            <person name="Pangilinan J.L."/>
            <person name="Peng Y."/>
            <person name="Rokas A."/>
            <person name="Rosa C.A."/>
            <person name="Scheuner C."/>
            <person name="Sibirny A.A."/>
            <person name="Slot J.C."/>
            <person name="Stielow J.B."/>
            <person name="Sun H."/>
            <person name="Kurtzman C.P."/>
            <person name="Blackwell M."/>
            <person name="Grigoriev I.V."/>
            <person name="Jeffries T.W."/>
        </authorList>
    </citation>
    <scope>NUCLEOTIDE SEQUENCE [LARGE SCALE GENOMIC DNA]</scope>
    <source>
        <strain evidence="1 2">NRRL Y-11557</strain>
    </source>
</reference>